<evidence type="ECO:0000256" key="3">
    <source>
        <dbReference type="ARBA" id="ARBA00022692"/>
    </source>
</evidence>
<feature type="domain" description="Sulfatase N-terminal" evidence="10">
    <location>
        <begin position="280"/>
        <end position="545"/>
    </location>
</feature>
<evidence type="ECO:0000313" key="11">
    <source>
        <dbReference type="EMBL" id="KDR53804.1"/>
    </source>
</evidence>
<keyword evidence="3 9" id="KW-0812">Transmembrane</keyword>
<dbReference type="HOGENOM" id="CLU_014653_3_1_10"/>
<evidence type="ECO:0000256" key="9">
    <source>
        <dbReference type="SAM" id="Phobius"/>
    </source>
</evidence>
<feature type="transmembrane region" description="Helical" evidence="9">
    <location>
        <begin position="12"/>
        <end position="30"/>
    </location>
</feature>
<keyword evidence="4 9" id="KW-1133">Transmembrane helix</keyword>
<name>A0A069QP62_HOYLO</name>
<dbReference type="InterPro" id="IPR012160">
    <property type="entry name" value="LtaS-like"/>
</dbReference>
<evidence type="ECO:0000256" key="7">
    <source>
        <dbReference type="PIRSR" id="PIRSR005091-2"/>
    </source>
</evidence>
<feature type="binding site" evidence="8">
    <location>
        <position position="494"/>
    </location>
    <ligand>
        <name>Mn(2+)</name>
        <dbReference type="ChEBI" id="CHEBI:29035"/>
    </ligand>
</feature>
<feature type="binding site" evidence="8">
    <location>
        <position position="328"/>
    </location>
    <ligand>
        <name>Mn(2+)</name>
        <dbReference type="ChEBI" id="CHEBI:29035"/>
    </ligand>
</feature>
<dbReference type="Proteomes" id="UP000027442">
    <property type="component" value="Unassembled WGS sequence"/>
</dbReference>
<dbReference type="SUPFAM" id="SSF53649">
    <property type="entry name" value="Alkaline phosphatase-like"/>
    <property type="match status" value="1"/>
</dbReference>
<protein>
    <submittedName>
        <fullName evidence="11">Arylsulfatase</fullName>
    </submittedName>
</protein>
<feature type="transmembrane region" description="Helical" evidence="9">
    <location>
        <begin position="136"/>
        <end position="160"/>
    </location>
</feature>
<organism evidence="11 12">
    <name type="scientific">Hoylesella loescheii DSM 19665 = JCM 12249 = ATCC 15930</name>
    <dbReference type="NCBI Taxonomy" id="1122985"/>
    <lineage>
        <taxon>Bacteria</taxon>
        <taxon>Pseudomonadati</taxon>
        <taxon>Bacteroidota</taxon>
        <taxon>Bacteroidia</taxon>
        <taxon>Bacteroidales</taxon>
        <taxon>Prevotellaceae</taxon>
        <taxon>Hoylesella</taxon>
    </lineage>
</organism>
<evidence type="ECO:0000259" key="10">
    <source>
        <dbReference type="Pfam" id="PF00884"/>
    </source>
</evidence>
<dbReference type="GO" id="GO:0005886">
    <property type="term" value="C:plasma membrane"/>
    <property type="evidence" value="ECO:0007669"/>
    <property type="project" value="UniProtKB-SubCell"/>
</dbReference>
<keyword evidence="7" id="KW-0479">Metal-binding</keyword>
<keyword evidence="12" id="KW-1185">Reference proteome</keyword>
<dbReference type="PANTHER" id="PTHR47371">
    <property type="entry name" value="LIPOTEICHOIC ACID SYNTHASE"/>
    <property type="match status" value="1"/>
</dbReference>
<feature type="transmembrane region" description="Helical" evidence="9">
    <location>
        <begin position="64"/>
        <end position="82"/>
    </location>
</feature>
<evidence type="ECO:0000256" key="5">
    <source>
        <dbReference type="ARBA" id="ARBA00023136"/>
    </source>
</evidence>
<evidence type="ECO:0000256" key="2">
    <source>
        <dbReference type="ARBA" id="ARBA00022475"/>
    </source>
</evidence>
<dbReference type="EMBL" id="JNGW01000012">
    <property type="protein sequence ID" value="KDR53804.1"/>
    <property type="molecule type" value="Genomic_DNA"/>
</dbReference>
<comment type="caution">
    <text evidence="11">The sequence shown here is derived from an EMBL/GenBank/DDBJ whole genome shotgun (WGS) entry which is preliminary data.</text>
</comment>
<dbReference type="CDD" id="cd16015">
    <property type="entry name" value="LTA_synthase"/>
    <property type="match status" value="1"/>
</dbReference>
<evidence type="ECO:0000256" key="1">
    <source>
        <dbReference type="ARBA" id="ARBA00004651"/>
    </source>
</evidence>
<dbReference type="PIRSF" id="PIRSF005091">
    <property type="entry name" value="Mmb_sulf_HI1246"/>
    <property type="match status" value="1"/>
</dbReference>
<keyword evidence="7" id="KW-0464">Manganese</keyword>
<evidence type="ECO:0000256" key="8">
    <source>
        <dbReference type="PIRSR" id="PIRSR005091-3"/>
    </source>
</evidence>
<feature type="active site" evidence="6">
    <location>
        <position position="328"/>
    </location>
</feature>
<feature type="transmembrane region" description="Helical" evidence="9">
    <location>
        <begin position="180"/>
        <end position="197"/>
    </location>
</feature>
<reference evidence="11 12" key="1">
    <citation type="submission" date="2013-08" db="EMBL/GenBank/DDBJ databases">
        <authorList>
            <person name="Weinstock G."/>
            <person name="Sodergren E."/>
            <person name="Wylie T."/>
            <person name="Fulton L."/>
            <person name="Fulton R."/>
            <person name="Fronick C."/>
            <person name="O'Laughlin M."/>
            <person name="Godfrey J."/>
            <person name="Miner T."/>
            <person name="Herter B."/>
            <person name="Appelbaum E."/>
            <person name="Cordes M."/>
            <person name="Lek S."/>
            <person name="Wollam A."/>
            <person name="Pepin K.H."/>
            <person name="Palsikar V.B."/>
            <person name="Mitreva M."/>
            <person name="Wilson R.K."/>
        </authorList>
    </citation>
    <scope>NUCLEOTIDE SEQUENCE [LARGE SCALE GENOMIC DNA]</scope>
    <source>
        <strain evidence="11 12">ATCC 15930</strain>
    </source>
</reference>
<dbReference type="PANTHER" id="PTHR47371:SF3">
    <property type="entry name" value="PHOSPHOGLYCEROL TRANSFERASE I"/>
    <property type="match status" value="1"/>
</dbReference>
<feature type="binding site" evidence="8">
    <location>
        <position position="493"/>
    </location>
    <ligand>
        <name>Mn(2+)</name>
        <dbReference type="ChEBI" id="CHEBI:29035"/>
    </ligand>
</feature>
<feature type="binding site" evidence="8">
    <location>
        <position position="288"/>
    </location>
    <ligand>
        <name>Mn(2+)</name>
        <dbReference type="ChEBI" id="CHEBI:29035"/>
    </ligand>
</feature>
<proteinExistence type="predicted"/>
<dbReference type="InterPro" id="IPR000917">
    <property type="entry name" value="Sulfatase_N"/>
</dbReference>
<feature type="transmembrane region" description="Helical" evidence="9">
    <location>
        <begin position="94"/>
        <end position="116"/>
    </location>
</feature>
<feature type="binding site" evidence="7">
    <location>
        <position position="445"/>
    </location>
    <ligand>
        <name>substrate</name>
    </ligand>
</feature>
<gene>
    <name evidence="11" type="ORF">HMPREF1991_00171</name>
</gene>
<dbReference type="Gene3D" id="3.30.1120.80">
    <property type="match status" value="1"/>
</dbReference>
<sequence>MTRKQQHYKWHLVGNVILTLVMFTAISVILKPVFMLYNHSAFKDCNFSDYVAVIWHGLPMDISVAGYFTIIPALLAFISIWLHPALIRCLHKTYLLIASLVLSVVHCTDAVLYDYWRFRIDSTPFFYFFSSPKDALASVPVWWVVLGVFILLLLTFVIFIILSKSLGSLPESIGIAKDRLITTGIMVVVLGLLFIPIRGSLGTSTMNLGRVYYSDNQKLNHAAINPCFSLLSSMVNDENTKDQYRFMTAAQANKLFSQIKDKTKQGGSDAVYKLLNTNRPNIVMVVLESFSAHIMKSMGGTPNVAVNMDKWANEGVLFTNFYANSFRTDRGLAAILAGYPAQPTMSIMKYPSKTGSLPMFPQKLKKVGYQLKYYYGGDADFTNMRSFVTTAGFEDLVSDADFPIKLRLSKWGVPDQYVFDRALADIKNQTANATHLSVIQTSSSHEPYDVPYKRLNNKILNAFAYTDNCLGKFVAALKKLPSWKNTLVVLVPDHQGCYPENMDNYTPERYHIPLLLLGGALKAKGPISTFGSQADIAATLLSQLGLSYSEFTFSKDMLNPNVPHFAFSTVPNAFMMKTSDNTVFYDCETNKALLDNGKTPRKNLPYAKAYLQKLYDDISNR</sequence>
<comment type="subcellular location">
    <subcellularLocation>
        <location evidence="1">Cell membrane</location>
        <topology evidence="1">Multi-pass membrane protein</topology>
    </subcellularLocation>
</comment>
<dbReference type="Pfam" id="PF00884">
    <property type="entry name" value="Sulfatase"/>
    <property type="match status" value="1"/>
</dbReference>
<dbReference type="PATRIC" id="fig|1122985.7.peg.180"/>
<dbReference type="InterPro" id="IPR050448">
    <property type="entry name" value="OpgB/LTA_synthase_biosynth"/>
</dbReference>
<keyword evidence="5 9" id="KW-0472">Membrane</keyword>
<keyword evidence="2" id="KW-1003">Cell membrane</keyword>
<dbReference type="AlphaFoldDB" id="A0A069QP62"/>
<dbReference type="GO" id="GO:0046872">
    <property type="term" value="F:metal ion binding"/>
    <property type="evidence" value="ECO:0007669"/>
    <property type="project" value="UniProtKB-KW"/>
</dbReference>
<dbReference type="Gene3D" id="3.40.720.10">
    <property type="entry name" value="Alkaline Phosphatase, subunit A"/>
    <property type="match status" value="1"/>
</dbReference>
<accession>A0A069QP62</accession>
<evidence type="ECO:0000256" key="6">
    <source>
        <dbReference type="PIRSR" id="PIRSR005091-1"/>
    </source>
</evidence>
<evidence type="ECO:0000256" key="4">
    <source>
        <dbReference type="ARBA" id="ARBA00022989"/>
    </source>
</evidence>
<dbReference type="eggNOG" id="COG1368">
    <property type="taxonomic scope" value="Bacteria"/>
</dbReference>
<evidence type="ECO:0000313" key="12">
    <source>
        <dbReference type="Proteomes" id="UP000027442"/>
    </source>
</evidence>
<dbReference type="InterPro" id="IPR017850">
    <property type="entry name" value="Alkaline_phosphatase_core_sf"/>
</dbReference>